<evidence type="ECO:0000313" key="7">
    <source>
        <dbReference type="EMBL" id="RLJ98516.1"/>
    </source>
</evidence>
<evidence type="ECO:0000256" key="6">
    <source>
        <dbReference type="PIRSR" id="PIRSR600760-2"/>
    </source>
</evidence>
<dbReference type="PANTHER" id="PTHR43200:SF6">
    <property type="entry name" value="3'(2'),5'-BISPHOSPHATE NUCLEOTIDASE"/>
    <property type="match status" value="1"/>
</dbReference>
<feature type="binding site" evidence="6">
    <location>
        <position position="88"/>
    </location>
    <ligand>
        <name>Mg(2+)</name>
        <dbReference type="ChEBI" id="CHEBI:18420"/>
        <label>1</label>
        <note>catalytic</note>
    </ligand>
</feature>
<dbReference type="GO" id="GO:0046872">
    <property type="term" value="F:metal ion binding"/>
    <property type="evidence" value="ECO:0007669"/>
    <property type="project" value="UniProtKB-KW"/>
</dbReference>
<dbReference type="GO" id="GO:0000105">
    <property type="term" value="P:L-histidine biosynthetic process"/>
    <property type="evidence" value="ECO:0007669"/>
    <property type="project" value="TreeGrafter"/>
</dbReference>
<dbReference type="Gene3D" id="3.30.540.10">
    <property type="entry name" value="Fructose-1,6-Bisphosphatase, subunit A, domain 1"/>
    <property type="match status" value="1"/>
</dbReference>
<dbReference type="GO" id="GO:0016791">
    <property type="term" value="F:phosphatase activity"/>
    <property type="evidence" value="ECO:0007669"/>
    <property type="project" value="UniProtKB-ARBA"/>
</dbReference>
<reference evidence="7 8" key="1">
    <citation type="submission" date="2018-10" db="EMBL/GenBank/DDBJ databases">
        <title>Genomic Encyclopedia of Archaeal and Bacterial Type Strains, Phase II (KMG-II): from individual species to whole genera.</title>
        <authorList>
            <person name="Goeker M."/>
        </authorList>
    </citation>
    <scope>NUCLEOTIDE SEQUENCE [LARGE SCALE GENOMIC DNA]</scope>
    <source>
        <strain evidence="7 8">DSM 29317</strain>
    </source>
</reference>
<evidence type="ECO:0000256" key="5">
    <source>
        <dbReference type="ARBA" id="ARBA00022842"/>
    </source>
</evidence>
<evidence type="ECO:0000256" key="2">
    <source>
        <dbReference type="ARBA" id="ARBA00009759"/>
    </source>
</evidence>
<dbReference type="PRINTS" id="PR00377">
    <property type="entry name" value="IMPHPHTASES"/>
</dbReference>
<comment type="caution">
    <text evidence="7">The sequence shown here is derived from an EMBL/GenBank/DDBJ whole genome shotgun (WGS) entry which is preliminary data.</text>
</comment>
<dbReference type="Gene3D" id="3.40.190.80">
    <property type="match status" value="1"/>
</dbReference>
<dbReference type="PANTHER" id="PTHR43200">
    <property type="entry name" value="PHOSPHATASE"/>
    <property type="match status" value="1"/>
</dbReference>
<sequence length="262" mass="28226">MVRSTTDGKTHAEHATQIAALAADAARGYFRGRLGVEFKTDESPVTQADKGVETIVRAYLAEHFPEDGIFGEEQGAEGLNRDHVWIIDPIDGTRSFLSGHPLFGFLLGLLVKGEPLLGVIGMPALNECLLGIKGQGAMLNGQSVSVSGTESLSHAVFFVNEGDKIYRDHPDLFRDLMHSGQTRRFAYDCYPHALVAMGHVDAVIDYDLQPYDFLPVAAVIEAAGGVITDWNGNPLNLNSDGRVISAATPALHAELLAMTLGR</sequence>
<protein>
    <submittedName>
        <fullName evidence="7">Histidinol phosphatase-like enzyme (Inositol monophosphatase family)</fullName>
    </submittedName>
</protein>
<feature type="binding site" evidence="6">
    <location>
        <position position="72"/>
    </location>
    <ligand>
        <name>Mg(2+)</name>
        <dbReference type="ChEBI" id="CHEBI:18420"/>
        <label>1</label>
        <note>catalytic</note>
    </ligand>
</feature>
<feature type="binding site" evidence="6">
    <location>
        <position position="212"/>
    </location>
    <ligand>
        <name>Mg(2+)</name>
        <dbReference type="ChEBI" id="CHEBI:18420"/>
        <label>1</label>
        <note>catalytic</note>
    </ligand>
</feature>
<dbReference type="STRING" id="981384.GCA_000192475_00330"/>
<keyword evidence="8" id="KW-1185">Reference proteome</keyword>
<gene>
    <name evidence="7" type="ORF">CLV75_4216</name>
</gene>
<dbReference type="SUPFAM" id="SSF56655">
    <property type="entry name" value="Carbohydrate phosphatase"/>
    <property type="match status" value="1"/>
</dbReference>
<organism evidence="7 8">
    <name type="scientific">Ruegeria conchae</name>
    <dbReference type="NCBI Taxonomy" id="981384"/>
    <lineage>
        <taxon>Bacteria</taxon>
        <taxon>Pseudomonadati</taxon>
        <taxon>Pseudomonadota</taxon>
        <taxon>Alphaproteobacteria</taxon>
        <taxon>Rhodobacterales</taxon>
        <taxon>Roseobacteraceae</taxon>
        <taxon>Ruegeria</taxon>
    </lineage>
</organism>
<dbReference type="EMBL" id="RCCT01000009">
    <property type="protein sequence ID" value="RLJ98516.1"/>
    <property type="molecule type" value="Genomic_DNA"/>
</dbReference>
<keyword evidence="5 6" id="KW-0460">Magnesium</keyword>
<evidence type="ECO:0000256" key="3">
    <source>
        <dbReference type="ARBA" id="ARBA00022723"/>
    </source>
</evidence>
<evidence type="ECO:0000313" key="8">
    <source>
        <dbReference type="Proteomes" id="UP000271700"/>
    </source>
</evidence>
<feature type="binding site" evidence="6">
    <location>
        <position position="90"/>
    </location>
    <ligand>
        <name>Mg(2+)</name>
        <dbReference type="ChEBI" id="CHEBI:18420"/>
        <label>2</label>
    </ligand>
</feature>
<evidence type="ECO:0000256" key="1">
    <source>
        <dbReference type="ARBA" id="ARBA00001946"/>
    </source>
</evidence>
<dbReference type="OrthoDB" id="9785695at2"/>
<feature type="binding site" evidence="6">
    <location>
        <position position="91"/>
    </location>
    <ligand>
        <name>Mg(2+)</name>
        <dbReference type="ChEBI" id="CHEBI:18420"/>
        <label>1</label>
        <note>catalytic</note>
    </ligand>
</feature>
<accession>A0A497Z4V0</accession>
<evidence type="ECO:0000256" key="4">
    <source>
        <dbReference type="ARBA" id="ARBA00022801"/>
    </source>
</evidence>
<proteinExistence type="inferred from homology"/>
<dbReference type="InterPro" id="IPR020583">
    <property type="entry name" value="Inositol_monoP_metal-BS"/>
</dbReference>
<keyword evidence="4" id="KW-0378">Hydrolase</keyword>
<dbReference type="PROSITE" id="PS00629">
    <property type="entry name" value="IMP_1"/>
    <property type="match status" value="1"/>
</dbReference>
<dbReference type="Proteomes" id="UP000271700">
    <property type="component" value="Unassembled WGS sequence"/>
</dbReference>
<dbReference type="InterPro" id="IPR051090">
    <property type="entry name" value="Inositol_monoP_superfamily"/>
</dbReference>
<dbReference type="InterPro" id="IPR000760">
    <property type="entry name" value="Inositol_monophosphatase-like"/>
</dbReference>
<dbReference type="Pfam" id="PF00459">
    <property type="entry name" value="Inositol_P"/>
    <property type="match status" value="1"/>
</dbReference>
<comment type="cofactor">
    <cofactor evidence="1 6">
        <name>Mg(2+)</name>
        <dbReference type="ChEBI" id="CHEBI:18420"/>
    </cofactor>
</comment>
<dbReference type="AlphaFoldDB" id="A0A497Z4V0"/>
<comment type="similarity">
    <text evidence="2">Belongs to the inositol monophosphatase superfamily.</text>
</comment>
<keyword evidence="3 6" id="KW-0479">Metal-binding</keyword>
<name>A0A497Z4V0_9RHOB</name>
<dbReference type="RefSeq" id="WP_120981296.1">
    <property type="nucleotide sequence ID" value="NZ_AEYW01000024.1"/>
</dbReference>